<reference evidence="1 2" key="1">
    <citation type="submission" date="2022-09" db="EMBL/GenBank/DDBJ databases">
        <title>Chelativorans salina sp. nov., a novel slightly halophilic bacterium isolated from a saline lake sediment enrichment.</title>
        <authorList>
            <person name="Gao L."/>
            <person name="Fang B.-Z."/>
            <person name="Li W.-J."/>
        </authorList>
    </citation>
    <scope>NUCLEOTIDE SEQUENCE [LARGE SCALE GENOMIC DNA]</scope>
    <source>
        <strain evidence="1 2">EGI FJ00035</strain>
    </source>
</reference>
<keyword evidence="2" id="KW-1185">Reference proteome</keyword>
<organism evidence="1 2">
    <name type="scientific">Chelativorans salis</name>
    <dbReference type="NCBI Taxonomy" id="2978478"/>
    <lineage>
        <taxon>Bacteria</taxon>
        <taxon>Pseudomonadati</taxon>
        <taxon>Pseudomonadota</taxon>
        <taxon>Alphaproteobacteria</taxon>
        <taxon>Hyphomicrobiales</taxon>
        <taxon>Phyllobacteriaceae</taxon>
        <taxon>Chelativorans</taxon>
    </lineage>
</organism>
<comment type="caution">
    <text evidence="1">The sequence shown here is derived from an EMBL/GenBank/DDBJ whole genome shotgun (WGS) entry which is preliminary data.</text>
</comment>
<proteinExistence type="predicted"/>
<evidence type="ECO:0000313" key="1">
    <source>
        <dbReference type="EMBL" id="MCT7377819.1"/>
    </source>
</evidence>
<dbReference type="Gene3D" id="3.40.630.10">
    <property type="entry name" value="Zn peptidases"/>
    <property type="match status" value="1"/>
</dbReference>
<name>A0ABT2LUQ6_9HYPH</name>
<protein>
    <submittedName>
        <fullName evidence="1">Peptidase M14</fullName>
    </submittedName>
</protein>
<dbReference type="Proteomes" id="UP001320831">
    <property type="component" value="Unassembled WGS sequence"/>
</dbReference>
<accession>A0ABT2LUQ6</accession>
<sequence length="586" mass="65080">MILDETIPRTLETLVSQLTRPAYRGARVEAWLFEDEAARRACEDRLAAAGVEARLRSAYKPLLHFFLEEVDLAALSGVTIRYPRHPNAPGRRFLLEAYPLAALLKDAETVFETSDQDGLEYFLTLVRKDGAVEEHRIFAPNRLHVDPLGQTLLSPTGWLKITGGKDGSDTDCRLATDYESAFELVITAVGTHSWPAHEPYFEELRIRIDLPGQERPLDCGDEAVSLHEALHEDVCFSLLQILQHHAGRTAGDRTFQPGQIVPDVRAYGDTLRVRVSVEPLTTGEAVVPRQPLATASAPLGIAQIQYELAARGGTGFEARSRAGRAVQGVYRRGTEAAVLISAGQHGNETSGVVGALRAADALAARPGTHFAVIPLENPDGYALHQRLSAHQPRHMLHAARYTAFGDDIEYRVSEPLHELAARREALRLTDAKLYINLHGYPSHEWTRPLSGYIPRNFETWTIPKGFFLIMRHHEGWREPALKLVDAVTARLAALPGLMDYNRQQLFLFETHAGETGYTMVNGFPCLIGEEDRHAVPMTLITEFPDETIYGEAFVFAHTAQMEAVLAAYEAYNTLQVSASDKPPRSY</sequence>
<dbReference type="RefSeq" id="WP_260906513.1">
    <property type="nucleotide sequence ID" value="NZ_JAOCZP010000009.1"/>
</dbReference>
<gene>
    <name evidence="1" type="ORF">N5A92_22610</name>
</gene>
<dbReference type="EMBL" id="JAOCZP010000009">
    <property type="protein sequence ID" value="MCT7377819.1"/>
    <property type="molecule type" value="Genomic_DNA"/>
</dbReference>
<dbReference type="SUPFAM" id="SSF53187">
    <property type="entry name" value="Zn-dependent exopeptidases"/>
    <property type="match status" value="1"/>
</dbReference>
<evidence type="ECO:0000313" key="2">
    <source>
        <dbReference type="Proteomes" id="UP001320831"/>
    </source>
</evidence>